<evidence type="ECO:0000313" key="4">
    <source>
        <dbReference type="EMBL" id="OQS06468.1"/>
    </source>
</evidence>
<sequence length="322" mass="34113">MKMLHAAAFVMAMLAPVILAEDECCAKCLSRLGPATYDVTNFQQCSGNVPGCCFKCDQDTTLSSPSFLASMAAGTYQKIAWSDPAKVTVVTLVGSAATTSHTRPQPLGTQAQKDSKGNYLFCMDSPGVILFRGFGPTPTGTACQTMSAELSINVTVGAAGASCTSSKSNTTTTSGSSSGTNSGKTTAPPVVCDAQRGFVENGECKCTSDYSGPPACNGLSTWKLVVSIAGGVAALFSIIISVRQFMLWRKKKEEERQLATQRHSKDDVEVMAISAAPDYYDAKRTPHTQARTPGRSPGNAMKPYPVDSHQNLSPRQSKEYTL</sequence>
<feature type="transmembrane region" description="Helical" evidence="2">
    <location>
        <begin position="222"/>
        <end position="242"/>
    </location>
</feature>
<dbReference type="AlphaFoldDB" id="A0A1W0A8B1"/>
<feature type="chain" id="PRO_5013297569" description="Secreted protein" evidence="3">
    <location>
        <begin position="21"/>
        <end position="322"/>
    </location>
</feature>
<feature type="region of interest" description="Disordered" evidence="1">
    <location>
        <begin position="280"/>
        <end position="322"/>
    </location>
</feature>
<feature type="region of interest" description="Disordered" evidence="1">
    <location>
        <begin position="161"/>
        <end position="186"/>
    </location>
</feature>
<evidence type="ECO:0000256" key="2">
    <source>
        <dbReference type="SAM" id="Phobius"/>
    </source>
</evidence>
<dbReference type="Proteomes" id="UP000243217">
    <property type="component" value="Unassembled WGS sequence"/>
</dbReference>
<proteinExistence type="predicted"/>
<dbReference type="OrthoDB" id="67549at2759"/>
<keyword evidence="2" id="KW-0472">Membrane</keyword>
<keyword evidence="5" id="KW-1185">Reference proteome</keyword>
<keyword evidence="2" id="KW-0812">Transmembrane</keyword>
<keyword evidence="3" id="KW-0732">Signal</keyword>
<evidence type="ECO:0000256" key="3">
    <source>
        <dbReference type="SAM" id="SignalP"/>
    </source>
</evidence>
<reference evidence="4 5" key="1">
    <citation type="journal article" date="2014" name="Genome Biol. Evol.">
        <title>The secreted proteins of Achlya hypogyna and Thraustotheca clavata identify the ancestral oomycete secretome and reveal gene acquisitions by horizontal gene transfer.</title>
        <authorList>
            <person name="Misner I."/>
            <person name="Blouin N."/>
            <person name="Leonard G."/>
            <person name="Richards T.A."/>
            <person name="Lane C.E."/>
        </authorList>
    </citation>
    <scope>NUCLEOTIDE SEQUENCE [LARGE SCALE GENOMIC DNA]</scope>
    <source>
        <strain evidence="4 5">ATCC 34112</strain>
    </source>
</reference>
<protein>
    <recommendedName>
        <fullName evidence="6">Secreted protein</fullName>
    </recommendedName>
</protein>
<evidence type="ECO:0008006" key="6">
    <source>
        <dbReference type="Google" id="ProtNLM"/>
    </source>
</evidence>
<gene>
    <name evidence="4" type="ORF">THRCLA_01492</name>
</gene>
<evidence type="ECO:0000313" key="5">
    <source>
        <dbReference type="Proteomes" id="UP000243217"/>
    </source>
</evidence>
<organism evidence="4 5">
    <name type="scientific">Thraustotheca clavata</name>
    <dbReference type="NCBI Taxonomy" id="74557"/>
    <lineage>
        <taxon>Eukaryota</taxon>
        <taxon>Sar</taxon>
        <taxon>Stramenopiles</taxon>
        <taxon>Oomycota</taxon>
        <taxon>Saprolegniomycetes</taxon>
        <taxon>Saprolegniales</taxon>
        <taxon>Achlyaceae</taxon>
        <taxon>Thraustotheca</taxon>
    </lineage>
</organism>
<feature type="signal peptide" evidence="3">
    <location>
        <begin position="1"/>
        <end position="20"/>
    </location>
</feature>
<keyword evidence="2" id="KW-1133">Transmembrane helix</keyword>
<dbReference type="EMBL" id="JNBS01000341">
    <property type="protein sequence ID" value="OQS06468.1"/>
    <property type="molecule type" value="Genomic_DNA"/>
</dbReference>
<evidence type="ECO:0000256" key="1">
    <source>
        <dbReference type="SAM" id="MobiDB-lite"/>
    </source>
</evidence>
<comment type="caution">
    <text evidence="4">The sequence shown here is derived from an EMBL/GenBank/DDBJ whole genome shotgun (WGS) entry which is preliminary data.</text>
</comment>
<accession>A0A1W0A8B1</accession>
<feature type="compositionally biased region" description="Low complexity" evidence="1">
    <location>
        <begin position="164"/>
        <end position="186"/>
    </location>
</feature>
<name>A0A1W0A8B1_9STRA</name>